<feature type="compositionally biased region" description="Pro residues" evidence="1">
    <location>
        <begin position="27"/>
        <end position="48"/>
    </location>
</feature>
<protein>
    <submittedName>
        <fullName evidence="4">Protein SPOR superfamily</fullName>
    </submittedName>
</protein>
<evidence type="ECO:0000259" key="3">
    <source>
        <dbReference type="PROSITE" id="PS51724"/>
    </source>
</evidence>
<feature type="compositionally biased region" description="Low complexity" evidence="1">
    <location>
        <begin position="243"/>
        <end position="255"/>
    </location>
</feature>
<feature type="region of interest" description="Disordered" evidence="1">
    <location>
        <begin position="1"/>
        <end position="90"/>
    </location>
</feature>
<dbReference type="EMBL" id="BGZN01000023">
    <property type="protein sequence ID" value="GBR73885.1"/>
    <property type="molecule type" value="Genomic_DNA"/>
</dbReference>
<dbReference type="PROSITE" id="PS51724">
    <property type="entry name" value="SPOR"/>
    <property type="match status" value="1"/>
</dbReference>
<accession>A0A388TBG3</accession>
<feature type="compositionally biased region" description="Pro residues" evidence="1">
    <location>
        <begin position="228"/>
        <end position="242"/>
    </location>
</feature>
<dbReference type="InterPro" id="IPR036680">
    <property type="entry name" value="SPOR-like_sf"/>
</dbReference>
<name>A0A388TBG3_TERA1</name>
<feature type="domain" description="SPOR" evidence="3">
    <location>
        <begin position="255"/>
        <end position="329"/>
    </location>
</feature>
<evidence type="ECO:0000256" key="2">
    <source>
        <dbReference type="SAM" id="Phobius"/>
    </source>
</evidence>
<reference evidence="4 5" key="1">
    <citation type="journal article" date="2019" name="ISME J.">
        <title>Genome analyses of uncultured TG2/ZB3 bacteria in 'Margulisbacteria' specifically attached to ectosymbiotic spirochetes of protists in the termite gut.</title>
        <authorList>
            <person name="Utami Y.D."/>
            <person name="Kuwahara H."/>
            <person name="Igai K."/>
            <person name="Murakami T."/>
            <person name="Sugaya K."/>
            <person name="Morikawa T."/>
            <person name="Nagura Y."/>
            <person name="Yuki M."/>
            <person name="Deevong P."/>
            <person name="Inoue T."/>
            <person name="Kihara K."/>
            <person name="Lo N."/>
            <person name="Yamada A."/>
            <person name="Ohkuma M."/>
            <person name="Hongoh Y."/>
        </authorList>
    </citation>
    <scope>NUCLEOTIDE SEQUENCE [LARGE SCALE GENOMIC DNA]</scope>
    <source>
        <strain evidence="4">NkOx7-01</strain>
    </source>
</reference>
<keyword evidence="2" id="KW-0472">Membrane</keyword>
<feature type="region of interest" description="Disordered" evidence="1">
    <location>
        <begin position="220"/>
        <end position="255"/>
    </location>
</feature>
<dbReference type="Gene3D" id="3.30.70.1070">
    <property type="entry name" value="Sporulation related repeat"/>
    <property type="match status" value="1"/>
</dbReference>
<dbReference type="GO" id="GO:0042834">
    <property type="term" value="F:peptidoglycan binding"/>
    <property type="evidence" value="ECO:0007669"/>
    <property type="project" value="InterPro"/>
</dbReference>
<feature type="compositionally biased region" description="Pro residues" evidence="1">
    <location>
        <begin position="69"/>
        <end position="82"/>
    </location>
</feature>
<gene>
    <name evidence="4" type="ORF">NO1_1156</name>
</gene>
<comment type="caution">
    <text evidence="4">The sequence shown here is derived from an EMBL/GenBank/DDBJ whole genome shotgun (WGS) entry which is preliminary data.</text>
</comment>
<evidence type="ECO:0000313" key="4">
    <source>
        <dbReference type="EMBL" id="GBR73885.1"/>
    </source>
</evidence>
<proteinExistence type="predicted"/>
<evidence type="ECO:0000313" key="5">
    <source>
        <dbReference type="Proteomes" id="UP000269352"/>
    </source>
</evidence>
<dbReference type="AlphaFoldDB" id="A0A388TBG3"/>
<keyword evidence="2" id="KW-1133">Transmembrane helix</keyword>
<feature type="transmembrane region" description="Helical" evidence="2">
    <location>
        <begin position="143"/>
        <end position="163"/>
    </location>
</feature>
<evidence type="ECO:0000256" key="1">
    <source>
        <dbReference type="SAM" id="MobiDB-lite"/>
    </source>
</evidence>
<sequence>MLDEYTDEFGTNLESQIPEFNGQTPGYPAPDYQPKPYAPPPQPPPVPQPVYQQPVQPIQVQPAPVYVQTPPPAQPAPAPQPQPISQNQFFYPPQQPVYQQPVQPTPPLPSAPAARINSVFDEESRELNDIMKAEQNAGCLKNLLFVVICAVVVLGSFWLSYLVGAQFLLPNKQNPSFSVTKGLNKLKRLKNNLMSSQDIVKDEKAFTSYAKPPAPQTIVPPEVQYTPVAPPKPPETPRPKPAAKPAAKPPQTAAAPSGTMYRVVVGSFDTKQEAQDVAENIRADGFPVYMYTADGKHRLQIGAFKSKALATSLMTKATEYGYNAFISIK</sequence>
<organism evidence="4 5">
    <name type="scientific">Termititenax aidoneus</name>
    <dbReference type="NCBI Taxonomy" id="2218524"/>
    <lineage>
        <taxon>Bacteria</taxon>
        <taxon>Bacillati</taxon>
        <taxon>Candidatus Margulisiibacteriota</taxon>
        <taxon>Candidatus Termititenacia</taxon>
        <taxon>Candidatus Termititenacales</taxon>
        <taxon>Candidatus Termititenacaceae</taxon>
        <taxon>Candidatus Termititenax</taxon>
    </lineage>
</organism>
<dbReference type="Proteomes" id="UP000269352">
    <property type="component" value="Unassembled WGS sequence"/>
</dbReference>
<dbReference type="SUPFAM" id="SSF110997">
    <property type="entry name" value="Sporulation related repeat"/>
    <property type="match status" value="1"/>
</dbReference>
<keyword evidence="5" id="KW-1185">Reference proteome</keyword>
<keyword evidence="2" id="KW-0812">Transmembrane</keyword>
<dbReference type="Pfam" id="PF05036">
    <property type="entry name" value="SPOR"/>
    <property type="match status" value="1"/>
</dbReference>
<feature type="compositionally biased region" description="Low complexity" evidence="1">
    <location>
        <begin position="49"/>
        <end position="68"/>
    </location>
</feature>
<dbReference type="InterPro" id="IPR007730">
    <property type="entry name" value="SPOR-like_dom"/>
</dbReference>